<dbReference type="InterPro" id="IPR039774">
    <property type="entry name" value="Sin3-like"/>
</dbReference>
<dbReference type="GO" id="GO:0000122">
    <property type="term" value="P:negative regulation of transcription by RNA polymerase II"/>
    <property type="evidence" value="ECO:0007669"/>
    <property type="project" value="TreeGrafter"/>
</dbReference>
<dbReference type="FunFam" id="1.20.1160.11:FF:000003">
    <property type="entry name" value="Paired amphipathic helix SIN3-like protein"/>
    <property type="match status" value="1"/>
</dbReference>
<dbReference type="Pfam" id="PF02671">
    <property type="entry name" value="PAH"/>
    <property type="match status" value="2"/>
</dbReference>
<dbReference type="GO" id="GO:0003714">
    <property type="term" value="F:transcription corepressor activity"/>
    <property type="evidence" value="ECO:0007669"/>
    <property type="project" value="InterPro"/>
</dbReference>
<dbReference type="Proteomes" id="UP000000759">
    <property type="component" value="Chromosome 10"/>
</dbReference>
<dbReference type="PANTHER" id="PTHR12346">
    <property type="entry name" value="SIN3B-RELATED"/>
    <property type="match status" value="1"/>
</dbReference>
<evidence type="ECO:0000256" key="2">
    <source>
        <dbReference type="ARBA" id="ARBA00022491"/>
    </source>
</evidence>
<dbReference type="GO" id="GO:0000785">
    <property type="term" value="C:chromatin"/>
    <property type="evidence" value="ECO:0007669"/>
    <property type="project" value="TreeGrafter"/>
</dbReference>
<keyword evidence="3" id="KW-0677">Repeat</keyword>
<dbReference type="eggNOG" id="KOG4204">
    <property type="taxonomic scope" value="Eukaryota"/>
</dbReference>
<dbReference type="InterPro" id="IPR036600">
    <property type="entry name" value="PAH_sf"/>
</dbReference>
<organism evidence="6 7">
    <name type="scientific">Phaeodactylum tricornutum (strain CCAP 1055/1)</name>
    <dbReference type="NCBI Taxonomy" id="556484"/>
    <lineage>
        <taxon>Eukaryota</taxon>
        <taxon>Sar</taxon>
        <taxon>Stramenopiles</taxon>
        <taxon>Ochrophyta</taxon>
        <taxon>Bacillariophyta</taxon>
        <taxon>Bacillariophyceae</taxon>
        <taxon>Bacillariophycidae</taxon>
        <taxon>Naviculales</taxon>
        <taxon>Phaeodactylaceae</taxon>
        <taxon>Phaeodactylum</taxon>
    </lineage>
</organism>
<protein>
    <submittedName>
        <fullName evidence="6">Uncharacterized protein</fullName>
    </submittedName>
</protein>
<evidence type="ECO:0000256" key="1">
    <source>
        <dbReference type="ARBA" id="ARBA00004123"/>
    </source>
</evidence>
<evidence type="ECO:0000313" key="7">
    <source>
        <dbReference type="Proteomes" id="UP000000759"/>
    </source>
</evidence>
<reference evidence="6 7" key="1">
    <citation type="journal article" date="2008" name="Nature">
        <title>The Phaeodactylum genome reveals the evolutionary history of diatom genomes.</title>
        <authorList>
            <person name="Bowler C."/>
            <person name="Allen A.E."/>
            <person name="Badger J.H."/>
            <person name="Grimwood J."/>
            <person name="Jabbari K."/>
            <person name="Kuo A."/>
            <person name="Maheswari U."/>
            <person name="Martens C."/>
            <person name="Maumus F."/>
            <person name="Otillar R.P."/>
            <person name="Rayko E."/>
            <person name="Salamov A."/>
            <person name="Vandepoele K."/>
            <person name="Beszteri B."/>
            <person name="Gruber A."/>
            <person name="Heijde M."/>
            <person name="Katinka M."/>
            <person name="Mock T."/>
            <person name="Valentin K."/>
            <person name="Verret F."/>
            <person name="Berges J.A."/>
            <person name="Brownlee C."/>
            <person name="Cadoret J.P."/>
            <person name="Chiovitti A."/>
            <person name="Choi C.J."/>
            <person name="Coesel S."/>
            <person name="De Martino A."/>
            <person name="Detter J.C."/>
            <person name="Durkin C."/>
            <person name="Falciatore A."/>
            <person name="Fournet J."/>
            <person name="Haruta M."/>
            <person name="Huysman M.J."/>
            <person name="Jenkins B.D."/>
            <person name="Jiroutova K."/>
            <person name="Jorgensen R.E."/>
            <person name="Joubert Y."/>
            <person name="Kaplan A."/>
            <person name="Kroger N."/>
            <person name="Kroth P.G."/>
            <person name="La Roche J."/>
            <person name="Lindquist E."/>
            <person name="Lommer M."/>
            <person name="Martin-Jezequel V."/>
            <person name="Lopez P.J."/>
            <person name="Lucas S."/>
            <person name="Mangogna M."/>
            <person name="McGinnis K."/>
            <person name="Medlin L.K."/>
            <person name="Montsant A."/>
            <person name="Oudot-Le Secq M.P."/>
            <person name="Napoli C."/>
            <person name="Obornik M."/>
            <person name="Parker M.S."/>
            <person name="Petit J.L."/>
            <person name="Porcel B.M."/>
            <person name="Poulsen N."/>
            <person name="Robison M."/>
            <person name="Rychlewski L."/>
            <person name="Rynearson T.A."/>
            <person name="Schmutz J."/>
            <person name="Shapiro H."/>
            <person name="Siaut M."/>
            <person name="Stanley M."/>
            <person name="Sussman M.R."/>
            <person name="Taylor A.R."/>
            <person name="Vardi A."/>
            <person name="von Dassow P."/>
            <person name="Vyverman W."/>
            <person name="Willis A."/>
            <person name="Wyrwicz L.S."/>
            <person name="Rokhsar D.S."/>
            <person name="Weissenbach J."/>
            <person name="Armbrust E.V."/>
            <person name="Green B.R."/>
            <person name="Van de Peer Y."/>
            <person name="Grigoriev I.V."/>
        </authorList>
    </citation>
    <scope>NUCLEOTIDE SEQUENCE [LARGE SCALE GENOMIC DNA]</scope>
    <source>
        <strain evidence="6 7">CCAP 1055/1</strain>
    </source>
</reference>
<keyword evidence="2" id="KW-0678">Repressor</keyword>
<reference evidence="7" key="2">
    <citation type="submission" date="2008-08" db="EMBL/GenBank/DDBJ databases">
        <authorList>
            <consortium name="Diatom Consortium"/>
            <person name="Grigoriev I."/>
            <person name="Grimwood J."/>
            <person name="Kuo A."/>
            <person name="Otillar R.P."/>
            <person name="Salamov A."/>
            <person name="Detter J.C."/>
            <person name="Lindquist E."/>
            <person name="Shapiro H."/>
            <person name="Lucas S."/>
            <person name="Glavina del Rio T."/>
            <person name="Pitluck S."/>
            <person name="Rokhsar D."/>
            <person name="Bowler C."/>
        </authorList>
    </citation>
    <scope>GENOME REANNOTATION</scope>
    <source>
        <strain evidence="7">CCAP 1055/1</strain>
    </source>
</reference>
<dbReference type="AlphaFoldDB" id="B7G1S6"/>
<gene>
    <name evidence="6" type="ORF">PHATRDRAFT_13057</name>
</gene>
<dbReference type="InterPro" id="IPR003822">
    <property type="entry name" value="PAH"/>
</dbReference>
<dbReference type="EMBL" id="CM000613">
    <property type="protein sequence ID" value="EEC47559.1"/>
    <property type="molecule type" value="Genomic_DNA"/>
</dbReference>
<evidence type="ECO:0000313" key="6">
    <source>
        <dbReference type="EMBL" id="EEC47559.1"/>
    </source>
</evidence>
<accession>B7G1S6</accession>
<dbReference type="GO" id="GO:0000118">
    <property type="term" value="C:histone deacetylase complex"/>
    <property type="evidence" value="ECO:0007669"/>
    <property type="project" value="TreeGrafter"/>
</dbReference>
<keyword evidence="4 5" id="KW-0539">Nucleus</keyword>
<dbReference type="FunFam" id="1.20.1160.11:FF:000001">
    <property type="entry name" value="Paired amphipathic helix protein Sin3"/>
    <property type="match status" value="1"/>
</dbReference>
<keyword evidence="7" id="KW-1185">Reference proteome</keyword>
<dbReference type="PANTHER" id="PTHR12346:SF0">
    <property type="entry name" value="SIN3A, ISOFORM G"/>
    <property type="match status" value="1"/>
</dbReference>
<evidence type="ECO:0000256" key="5">
    <source>
        <dbReference type="PROSITE-ProRule" id="PRU00810"/>
    </source>
</evidence>
<comment type="subcellular location">
    <subcellularLocation>
        <location evidence="1 5">Nucleus</location>
    </subcellularLocation>
</comment>
<dbReference type="PaxDb" id="2850-Phatr13057"/>
<dbReference type="Gene3D" id="1.20.1160.11">
    <property type="entry name" value="Paired amphipathic helix"/>
    <property type="match status" value="2"/>
</dbReference>
<dbReference type="SUPFAM" id="SSF47762">
    <property type="entry name" value="PAH2 domain"/>
    <property type="match status" value="2"/>
</dbReference>
<dbReference type="RefSeq" id="XP_002180907.1">
    <property type="nucleotide sequence ID" value="XM_002180871.1"/>
</dbReference>
<dbReference type="STRING" id="556484.B7G1S6"/>
<sequence>MRELKVEDALLYLDQVKVEFGDRPHIYNEFLDIMKTFKTQQIDTPGVIRRVSTLFQGNRRLVLGFNTFLPEGYKIELPLDGDGPPPEAPMEFNHAINYVTNIKKRFANEPETYKKFLEILHTYQKEQRGIKEVLDEVSELFAEHPDLLKEFTFFLP</sequence>
<proteinExistence type="predicted"/>
<dbReference type="PROSITE" id="PS51477">
    <property type="entry name" value="PAH"/>
    <property type="match status" value="2"/>
</dbReference>
<name>B7G1S6_PHATC</name>
<dbReference type="GeneID" id="7201725"/>
<dbReference type="KEGG" id="pti:PHATRDRAFT_13057"/>
<evidence type="ECO:0000256" key="3">
    <source>
        <dbReference type="ARBA" id="ARBA00022737"/>
    </source>
</evidence>
<evidence type="ECO:0000256" key="4">
    <source>
        <dbReference type="ARBA" id="ARBA00023242"/>
    </source>
</evidence>
<feature type="non-terminal residue" evidence="6">
    <location>
        <position position="156"/>
    </location>
</feature>
<dbReference type="InParanoid" id="B7G1S6"/>
<dbReference type="OrthoDB" id="10265969at2759"/>